<dbReference type="Gene3D" id="3.40.50.1000">
    <property type="entry name" value="HAD superfamily/HAD-like"/>
    <property type="match status" value="1"/>
</dbReference>
<organism evidence="1 2">
    <name type="scientific">Marivibrio halodurans</name>
    <dbReference type="NCBI Taxonomy" id="2039722"/>
    <lineage>
        <taxon>Bacteria</taxon>
        <taxon>Pseudomonadati</taxon>
        <taxon>Pseudomonadota</taxon>
        <taxon>Alphaproteobacteria</taxon>
        <taxon>Rhodospirillales</taxon>
        <taxon>Rhodospirillaceae</taxon>
        <taxon>Marivibrio</taxon>
    </lineage>
</organism>
<dbReference type="NCBIfam" id="TIGR01509">
    <property type="entry name" value="HAD-SF-IA-v3"/>
    <property type="match status" value="1"/>
</dbReference>
<evidence type="ECO:0000313" key="1">
    <source>
        <dbReference type="EMBL" id="MBP5857360.1"/>
    </source>
</evidence>
<dbReference type="Proteomes" id="UP000672602">
    <property type="component" value="Unassembled WGS sequence"/>
</dbReference>
<dbReference type="Pfam" id="PF00702">
    <property type="entry name" value="Hydrolase"/>
    <property type="match status" value="1"/>
</dbReference>
<comment type="caution">
    <text evidence="1">The sequence shown here is derived from an EMBL/GenBank/DDBJ whole genome shotgun (WGS) entry which is preliminary data.</text>
</comment>
<proteinExistence type="predicted"/>
<dbReference type="EMBL" id="JAGMWN010000004">
    <property type="protein sequence ID" value="MBP5857360.1"/>
    <property type="molecule type" value="Genomic_DNA"/>
</dbReference>
<reference evidence="1" key="1">
    <citation type="submission" date="2021-04" db="EMBL/GenBank/DDBJ databases">
        <authorList>
            <person name="Zhang D.-C."/>
        </authorList>
    </citation>
    <scope>NUCLEOTIDE SEQUENCE</scope>
    <source>
        <strain evidence="1">CGMCC 1.15697</strain>
    </source>
</reference>
<dbReference type="AlphaFoldDB" id="A0A8J7RZD5"/>
<evidence type="ECO:0000313" key="2">
    <source>
        <dbReference type="Proteomes" id="UP000672602"/>
    </source>
</evidence>
<dbReference type="CDD" id="cd02603">
    <property type="entry name" value="HAD_sEH-N_like"/>
    <property type="match status" value="1"/>
</dbReference>
<dbReference type="SFLD" id="SFLDG01129">
    <property type="entry name" value="C1.5:_HAD__Beta-PGM__Phosphata"/>
    <property type="match status" value="1"/>
</dbReference>
<sequence>MSPPYPIDTYLFDIGNVLIRWTPEVLLHDLFGGDGTAVRDFSAAIDLPGLILDQDRGLTVAEAEARVAARAPEHLESFRTYERRWIETIAGEIPETVAFLRALRTAGRPVYALSNYAADHMVWSEPHYPILTEFDGRVISAHEGVIKPEPTIYQIVIERFGITPARTLFIDDRAENVAAARALGFRAHCFDTDRPRALAEALPAPDAALFHAAIEDAGMREGPVE</sequence>
<keyword evidence="2" id="KW-1185">Reference proteome</keyword>
<dbReference type="SUPFAM" id="SSF56784">
    <property type="entry name" value="HAD-like"/>
    <property type="match status" value="1"/>
</dbReference>
<accession>A0A8J7RZD5</accession>
<dbReference type="SFLD" id="SFLDS00003">
    <property type="entry name" value="Haloacid_Dehalogenase"/>
    <property type="match status" value="1"/>
</dbReference>
<dbReference type="InterPro" id="IPR006439">
    <property type="entry name" value="HAD-SF_hydro_IA"/>
</dbReference>
<dbReference type="PRINTS" id="PR00413">
    <property type="entry name" value="HADHALOGNASE"/>
</dbReference>
<dbReference type="PANTHER" id="PTHR43611">
    <property type="entry name" value="ALPHA-D-GLUCOSE 1-PHOSPHATE PHOSPHATASE"/>
    <property type="match status" value="1"/>
</dbReference>
<name>A0A8J7RZD5_9PROT</name>
<dbReference type="InterPro" id="IPR023198">
    <property type="entry name" value="PGP-like_dom2"/>
</dbReference>
<dbReference type="InterPro" id="IPR036412">
    <property type="entry name" value="HAD-like_sf"/>
</dbReference>
<protein>
    <submittedName>
        <fullName evidence="1">HAD family phosphatase</fullName>
    </submittedName>
</protein>
<gene>
    <name evidence="1" type="ORF">KAJ83_10100</name>
</gene>
<dbReference type="InterPro" id="IPR023214">
    <property type="entry name" value="HAD_sf"/>
</dbReference>
<dbReference type="Gene3D" id="1.10.150.240">
    <property type="entry name" value="Putative phosphatase, domain 2"/>
    <property type="match status" value="1"/>
</dbReference>
<dbReference type="RefSeq" id="WP_210681946.1">
    <property type="nucleotide sequence ID" value="NZ_JAGMWN010000004.1"/>
</dbReference>
<dbReference type="PANTHER" id="PTHR43611:SF3">
    <property type="entry name" value="FLAVIN MONONUCLEOTIDE HYDROLASE 1, CHLOROPLATIC"/>
    <property type="match status" value="1"/>
</dbReference>